<comment type="caution">
    <text evidence="1">The sequence shown here is derived from an EMBL/GenBank/DDBJ whole genome shotgun (WGS) entry which is preliminary data.</text>
</comment>
<feature type="non-terminal residue" evidence="1">
    <location>
        <position position="149"/>
    </location>
</feature>
<evidence type="ECO:0000313" key="1">
    <source>
        <dbReference type="EMBL" id="MBA0787323.1"/>
    </source>
</evidence>
<dbReference type="PANTHER" id="PTHR32108">
    <property type="entry name" value="DNA-DIRECTED RNA POLYMERASE SUBUNIT ALPHA"/>
    <property type="match status" value="1"/>
</dbReference>
<evidence type="ECO:0000313" key="2">
    <source>
        <dbReference type="Proteomes" id="UP000593568"/>
    </source>
</evidence>
<dbReference type="EMBL" id="JABEZW010225647">
    <property type="protein sequence ID" value="MBA0787323.1"/>
    <property type="molecule type" value="Genomic_DNA"/>
</dbReference>
<accession>A0A7J9FPW2</accession>
<organism evidence="1 2">
    <name type="scientific">Gossypium trilobum</name>
    <dbReference type="NCBI Taxonomy" id="34281"/>
    <lineage>
        <taxon>Eukaryota</taxon>
        <taxon>Viridiplantae</taxon>
        <taxon>Streptophyta</taxon>
        <taxon>Embryophyta</taxon>
        <taxon>Tracheophyta</taxon>
        <taxon>Spermatophyta</taxon>
        <taxon>Magnoliopsida</taxon>
        <taxon>eudicotyledons</taxon>
        <taxon>Gunneridae</taxon>
        <taxon>Pentapetalae</taxon>
        <taxon>rosids</taxon>
        <taxon>malvids</taxon>
        <taxon>Malvales</taxon>
        <taxon>Malvaceae</taxon>
        <taxon>Malvoideae</taxon>
        <taxon>Gossypium</taxon>
    </lineage>
</organism>
<reference evidence="1 2" key="1">
    <citation type="journal article" date="2019" name="Genome Biol. Evol.">
        <title>Insights into the evolution of the New World diploid cottons (Gossypium, subgenus Houzingenia) based on genome sequencing.</title>
        <authorList>
            <person name="Grover C.E."/>
            <person name="Arick M.A. 2nd"/>
            <person name="Thrash A."/>
            <person name="Conover J.L."/>
            <person name="Sanders W.S."/>
            <person name="Peterson D.G."/>
            <person name="Frelichowski J.E."/>
            <person name="Scheffler J.A."/>
            <person name="Scheffler B.E."/>
            <person name="Wendel J.F."/>
        </authorList>
    </citation>
    <scope>NUCLEOTIDE SEQUENCE [LARGE SCALE GENOMIC DNA]</scope>
    <source>
        <strain evidence="1">8</strain>
        <tissue evidence="1">Leaf</tissue>
    </source>
</reference>
<sequence length="149" mass="17434">MSYKELYQSLFDAHVVSPFYLKPLQPPYPKWYDPNVQCDYHAGITGHSIENCIAFKKLVERFINMRIVKFDDSSNIENSLPNHVVNGINMMSEAMGRRIKTDIAKIKTPLRSVWNEMIKRGLIVSDLGKICEETMNYYEFHHEEGYIIQ</sequence>
<keyword evidence="2" id="KW-1185">Reference proteome</keyword>
<dbReference type="PANTHER" id="PTHR32108:SF5">
    <property type="entry name" value="DYNACTIN SUBUNIT 1-LIKE"/>
    <property type="match status" value="1"/>
</dbReference>
<gene>
    <name evidence="1" type="ORF">Gotri_025891</name>
</gene>
<dbReference type="Proteomes" id="UP000593568">
    <property type="component" value="Unassembled WGS sequence"/>
</dbReference>
<proteinExistence type="predicted"/>
<protein>
    <submittedName>
        <fullName evidence="1">Uncharacterized protein</fullName>
    </submittedName>
</protein>
<dbReference type="AlphaFoldDB" id="A0A7J9FPW2"/>
<name>A0A7J9FPW2_9ROSI</name>